<reference evidence="9" key="1">
    <citation type="submission" date="2021-04" db="EMBL/GenBank/DDBJ databases">
        <title>Genome based classification of Actinospica acidithermotolerans sp. nov., an actinobacterium isolated from an Indonesian hot spring.</title>
        <authorList>
            <person name="Kusuma A.B."/>
            <person name="Putra K.E."/>
            <person name="Nafisah S."/>
            <person name="Loh J."/>
            <person name="Nouioui I."/>
            <person name="Goodfellow M."/>
        </authorList>
    </citation>
    <scope>NUCLEOTIDE SEQUENCE</scope>
    <source>
        <strain evidence="9">CSCA 57</strain>
    </source>
</reference>
<dbReference type="PANTHER" id="PTHR30572">
    <property type="entry name" value="MEMBRANE COMPONENT OF TRANSPORTER-RELATED"/>
    <property type="match status" value="1"/>
</dbReference>
<gene>
    <name evidence="9" type="ORF">KDL01_07015</name>
</gene>
<dbReference type="AlphaFoldDB" id="A0A941IS93"/>
<evidence type="ECO:0000259" key="8">
    <source>
        <dbReference type="Pfam" id="PF02687"/>
    </source>
</evidence>
<feature type="transmembrane region" description="Helical" evidence="7">
    <location>
        <begin position="683"/>
        <end position="708"/>
    </location>
</feature>
<comment type="similarity">
    <text evidence="6">Belongs to the ABC-4 integral membrane protein family.</text>
</comment>
<comment type="caution">
    <text evidence="9">The sequence shown here is derived from an EMBL/GenBank/DDBJ whole genome shotgun (WGS) entry which is preliminary data.</text>
</comment>
<dbReference type="GO" id="GO:0022857">
    <property type="term" value="F:transmembrane transporter activity"/>
    <property type="evidence" value="ECO:0007669"/>
    <property type="project" value="TreeGrafter"/>
</dbReference>
<feature type="transmembrane region" description="Helical" evidence="7">
    <location>
        <begin position="337"/>
        <end position="356"/>
    </location>
</feature>
<evidence type="ECO:0000256" key="1">
    <source>
        <dbReference type="ARBA" id="ARBA00004651"/>
    </source>
</evidence>
<evidence type="ECO:0000256" key="6">
    <source>
        <dbReference type="ARBA" id="ARBA00038076"/>
    </source>
</evidence>
<keyword evidence="4 7" id="KW-1133">Transmembrane helix</keyword>
<name>A0A941IS93_9ACTN</name>
<feature type="transmembrane region" description="Helical" evidence="7">
    <location>
        <begin position="736"/>
        <end position="759"/>
    </location>
</feature>
<evidence type="ECO:0000313" key="10">
    <source>
        <dbReference type="Proteomes" id="UP000675781"/>
    </source>
</evidence>
<evidence type="ECO:0000256" key="2">
    <source>
        <dbReference type="ARBA" id="ARBA00022475"/>
    </source>
</evidence>
<feature type="transmembrane region" description="Helical" evidence="7">
    <location>
        <begin position="451"/>
        <end position="470"/>
    </location>
</feature>
<proteinExistence type="inferred from homology"/>
<feature type="transmembrane region" description="Helical" evidence="7">
    <location>
        <begin position="376"/>
        <end position="398"/>
    </location>
</feature>
<accession>A0A941IS93</accession>
<dbReference type="Proteomes" id="UP000675781">
    <property type="component" value="Unassembled WGS sequence"/>
</dbReference>
<organism evidence="9 10">
    <name type="scientific">Actinospica durhamensis</name>
    <dbReference type="NCBI Taxonomy" id="1508375"/>
    <lineage>
        <taxon>Bacteria</taxon>
        <taxon>Bacillati</taxon>
        <taxon>Actinomycetota</taxon>
        <taxon>Actinomycetes</taxon>
        <taxon>Catenulisporales</taxon>
        <taxon>Actinospicaceae</taxon>
        <taxon>Actinospica</taxon>
    </lineage>
</organism>
<feature type="transmembrane region" description="Helical" evidence="7">
    <location>
        <begin position="40"/>
        <end position="61"/>
    </location>
</feature>
<keyword evidence="2" id="KW-1003">Cell membrane</keyword>
<keyword evidence="5 7" id="KW-0472">Membrane</keyword>
<feature type="domain" description="ABC3 transporter permease C-terminal" evidence="8">
    <location>
        <begin position="284"/>
        <end position="404"/>
    </location>
</feature>
<feature type="domain" description="ABC3 transporter permease C-terminal" evidence="8">
    <location>
        <begin position="695"/>
        <end position="809"/>
    </location>
</feature>
<dbReference type="PANTHER" id="PTHR30572:SF4">
    <property type="entry name" value="ABC TRANSPORTER PERMEASE YTRF"/>
    <property type="match status" value="1"/>
</dbReference>
<evidence type="ECO:0000256" key="3">
    <source>
        <dbReference type="ARBA" id="ARBA00022692"/>
    </source>
</evidence>
<evidence type="ECO:0000256" key="4">
    <source>
        <dbReference type="ARBA" id="ARBA00022989"/>
    </source>
</evidence>
<evidence type="ECO:0000313" key="9">
    <source>
        <dbReference type="EMBL" id="MBR7833006.1"/>
    </source>
</evidence>
<sequence>MPRRLFEVGVHAVARLLPAASPSALGKVVRSGVGRRRLQSLVMALTTFATVTTAMLSLGLLTAVQAPFEHAFGARNGAHLAIQFSSSKVTAAQAAATAHAAGVTEAAGPYPIAAALDTTIGTDCAERAGSDNGPITVSTRPDLGSTSGMDQLALTRGHWPTGPGEIALPSQDFAADCFGDSVVFSSLPGKPSFKVVGFADSVTNSATGFLTADGFARLTAAGAKSDEQMLYRFAKAGTNADIATDKQAVAAAVPAGAVESGQSYLIAEQQATGNAKAYVPFLIGFGILGLFMSVLIISIVVSGAVASGIRRIGILKSLGFTPAQVARAYTAQAMIPATLGLVLGTVFGNLLAVPILGGATQQLGAAGAASATIPLWVSAVVPLGTLLIVGVTALIPALRAGRMPTVRALVVGRAPKAGGGQRAQRLASRLPLPRAMSLGLAQPFARPARTVLVGAAVLFGVVSVTFAVGLETGFNRYLDASTSGFNVASEFVEPTADVGVPWGRYGPNDPRDPHLDADKVAAALAEIEGTKAAFGWGDSGATMVGAPPGGETPEVFTTTGDFSWTGMELLSGRWYSAPGEAVVGDKLASAVGIHVGDDLTVVQQNKQLPLKVVGINFDTNVGDYTVMTDAATFTAAGLTPHIDQFNVELASNVNGAEWSTSAAAALTPLNASVQPNSDGGKNIVVLTMGALVATLTLMMMAVAALGVLSTVVQDTRERAHDLGIFKALGMTPKQTIAMVLTSVSLTGLVAGLIGVPLGVAVEKATLTPMGNAIGRHLPPSVTHTYTAGLLIPLLAGGIVIALLGALLPAGWAARTRTATALRTE</sequence>
<dbReference type="InterPro" id="IPR050250">
    <property type="entry name" value="Macrolide_Exporter_MacB"/>
</dbReference>
<feature type="transmembrane region" description="Helical" evidence="7">
    <location>
        <begin position="278"/>
        <end position="306"/>
    </location>
</feature>
<dbReference type="GO" id="GO:0005886">
    <property type="term" value="C:plasma membrane"/>
    <property type="evidence" value="ECO:0007669"/>
    <property type="project" value="UniProtKB-SubCell"/>
</dbReference>
<keyword evidence="3 7" id="KW-0812">Transmembrane</keyword>
<dbReference type="EMBL" id="JAGSOG010000020">
    <property type="protein sequence ID" value="MBR7833006.1"/>
    <property type="molecule type" value="Genomic_DNA"/>
</dbReference>
<protein>
    <submittedName>
        <fullName evidence="9">ABC transporter permease</fullName>
    </submittedName>
</protein>
<comment type="subcellular location">
    <subcellularLocation>
        <location evidence="1">Cell membrane</location>
        <topology evidence="1">Multi-pass membrane protein</topology>
    </subcellularLocation>
</comment>
<keyword evidence="10" id="KW-1185">Reference proteome</keyword>
<feature type="transmembrane region" description="Helical" evidence="7">
    <location>
        <begin position="785"/>
        <end position="807"/>
    </location>
</feature>
<dbReference type="Pfam" id="PF02687">
    <property type="entry name" value="FtsX"/>
    <property type="match status" value="2"/>
</dbReference>
<evidence type="ECO:0000256" key="5">
    <source>
        <dbReference type="ARBA" id="ARBA00023136"/>
    </source>
</evidence>
<evidence type="ECO:0000256" key="7">
    <source>
        <dbReference type="SAM" id="Phobius"/>
    </source>
</evidence>
<dbReference type="InterPro" id="IPR003838">
    <property type="entry name" value="ABC3_permease_C"/>
</dbReference>